<sequence>MPSVRESGGIIKYSKKYSSFSSVYFAIAYSDAEICIIFDMLRVIRSKKLVTLVDEEKAVYVVRLDFSKSFDTVSYSILPETLAAHGLDKCTLFWVKKWLNARAQRVLVKVLHPVGG</sequence>
<reference evidence="1" key="1">
    <citation type="submission" date="2019-10" db="EMBL/GenBank/DDBJ databases">
        <authorList>
            <person name="Soares A.E.R."/>
            <person name="Aleixo A."/>
            <person name="Schneider P."/>
            <person name="Miyaki C.Y."/>
            <person name="Schneider M.P."/>
            <person name="Mello C."/>
            <person name="Vasconcelos A.T.R."/>
        </authorList>
    </citation>
    <scope>NUCLEOTIDE SEQUENCE</scope>
    <source>
        <tissue evidence="1">Muscle</tissue>
    </source>
</reference>
<evidence type="ECO:0008006" key="3">
    <source>
        <dbReference type="Google" id="ProtNLM"/>
    </source>
</evidence>
<dbReference type="Proteomes" id="UP001145742">
    <property type="component" value="Unassembled WGS sequence"/>
</dbReference>
<gene>
    <name evidence="1" type="ORF">WISP_113936</name>
</gene>
<organism evidence="1 2">
    <name type="scientific">Willisornis vidua</name>
    <name type="common">Xingu scale-backed antbird</name>
    <dbReference type="NCBI Taxonomy" id="1566151"/>
    <lineage>
        <taxon>Eukaryota</taxon>
        <taxon>Metazoa</taxon>
        <taxon>Chordata</taxon>
        <taxon>Craniata</taxon>
        <taxon>Vertebrata</taxon>
        <taxon>Euteleostomi</taxon>
        <taxon>Archelosauria</taxon>
        <taxon>Archosauria</taxon>
        <taxon>Dinosauria</taxon>
        <taxon>Saurischia</taxon>
        <taxon>Theropoda</taxon>
        <taxon>Coelurosauria</taxon>
        <taxon>Aves</taxon>
        <taxon>Neognathae</taxon>
        <taxon>Neoaves</taxon>
        <taxon>Telluraves</taxon>
        <taxon>Australaves</taxon>
        <taxon>Passeriformes</taxon>
        <taxon>Thamnophilidae</taxon>
        <taxon>Willisornis</taxon>
    </lineage>
</organism>
<protein>
    <recommendedName>
        <fullName evidence="3">Reverse transcriptase domain-containing protein</fullName>
    </recommendedName>
</protein>
<accession>A0ABQ9CZA8</accession>
<dbReference type="EMBL" id="WHWB01034466">
    <property type="protein sequence ID" value="KAJ7409545.1"/>
    <property type="molecule type" value="Genomic_DNA"/>
</dbReference>
<proteinExistence type="predicted"/>
<evidence type="ECO:0000313" key="1">
    <source>
        <dbReference type="EMBL" id="KAJ7409545.1"/>
    </source>
</evidence>
<comment type="caution">
    <text evidence="1">The sequence shown here is derived from an EMBL/GenBank/DDBJ whole genome shotgun (WGS) entry which is preliminary data.</text>
</comment>
<name>A0ABQ9CZA8_9PASS</name>
<keyword evidence="2" id="KW-1185">Reference proteome</keyword>
<evidence type="ECO:0000313" key="2">
    <source>
        <dbReference type="Proteomes" id="UP001145742"/>
    </source>
</evidence>